<sequence>MVSSVVNVNVLRDIMGPTVEKIYALHPTVHQPAATTVDARSYAETLESVLKASANVLCGKRFSDLKFRIFCTPNSKKRWHYRMFGQEYNYYRMWRADICGF</sequence>
<reference evidence="1" key="2">
    <citation type="submission" date="2020-11" db="EMBL/GenBank/DDBJ databases">
        <authorList>
            <person name="McCartney M.A."/>
            <person name="Auch B."/>
            <person name="Kono T."/>
            <person name="Mallez S."/>
            <person name="Becker A."/>
            <person name="Gohl D.M."/>
            <person name="Silverstein K.A.T."/>
            <person name="Koren S."/>
            <person name="Bechman K.B."/>
            <person name="Herman A."/>
            <person name="Abrahante J.E."/>
            <person name="Garbe J."/>
        </authorList>
    </citation>
    <scope>NUCLEOTIDE SEQUENCE</scope>
    <source>
        <strain evidence="1">Duluth1</strain>
        <tissue evidence="1">Whole animal</tissue>
    </source>
</reference>
<evidence type="ECO:0000313" key="2">
    <source>
        <dbReference type="Proteomes" id="UP000828390"/>
    </source>
</evidence>
<evidence type="ECO:0000313" key="1">
    <source>
        <dbReference type="EMBL" id="KAH3845059.1"/>
    </source>
</evidence>
<reference evidence="1" key="1">
    <citation type="journal article" date="2019" name="bioRxiv">
        <title>The Genome of the Zebra Mussel, Dreissena polymorpha: A Resource for Invasive Species Research.</title>
        <authorList>
            <person name="McCartney M.A."/>
            <person name="Auch B."/>
            <person name="Kono T."/>
            <person name="Mallez S."/>
            <person name="Zhang Y."/>
            <person name="Obille A."/>
            <person name="Becker A."/>
            <person name="Abrahante J.E."/>
            <person name="Garbe J."/>
            <person name="Badalamenti J.P."/>
            <person name="Herman A."/>
            <person name="Mangelson H."/>
            <person name="Liachko I."/>
            <person name="Sullivan S."/>
            <person name="Sone E.D."/>
            <person name="Koren S."/>
            <person name="Silverstein K.A.T."/>
            <person name="Beckman K.B."/>
            <person name="Gohl D.M."/>
        </authorList>
    </citation>
    <scope>NUCLEOTIDE SEQUENCE</scope>
    <source>
        <strain evidence="1">Duluth1</strain>
        <tissue evidence="1">Whole animal</tissue>
    </source>
</reference>
<dbReference type="EMBL" id="JAIWYP010000003">
    <property type="protein sequence ID" value="KAH3845059.1"/>
    <property type="molecule type" value="Genomic_DNA"/>
</dbReference>
<keyword evidence="2" id="KW-1185">Reference proteome</keyword>
<protein>
    <submittedName>
        <fullName evidence="1">Uncharacterized protein</fullName>
    </submittedName>
</protein>
<comment type="caution">
    <text evidence="1">The sequence shown here is derived from an EMBL/GenBank/DDBJ whole genome shotgun (WGS) entry which is preliminary data.</text>
</comment>
<accession>A0A9D4KT05</accession>
<dbReference type="AlphaFoldDB" id="A0A9D4KT05"/>
<name>A0A9D4KT05_DREPO</name>
<organism evidence="1 2">
    <name type="scientific">Dreissena polymorpha</name>
    <name type="common">Zebra mussel</name>
    <name type="synonym">Mytilus polymorpha</name>
    <dbReference type="NCBI Taxonomy" id="45954"/>
    <lineage>
        <taxon>Eukaryota</taxon>
        <taxon>Metazoa</taxon>
        <taxon>Spiralia</taxon>
        <taxon>Lophotrochozoa</taxon>
        <taxon>Mollusca</taxon>
        <taxon>Bivalvia</taxon>
        <taxon>Autobranchia</taxon>
        <taxon>Heteroconchia</taxon>
        <taxon>Euheterodonta</taxon>
        <taxon>Imparidentia</taxon>
        <taxon>Neoheterodontei</taxon>
        <taxon>Myida</taxon>
        <taxon>Dreissenoidea</taxon>
        <taxon>Dreissenidae</taxon>
        <taxon>Dreissena</taxon>
    </lineage>
</organism>
<proteinExistence type="predicted"/>
<gene>
    <name evidence="1" type="ORF">DPMN_087328</name>
</gene>
<dbReference type="Proteomes" id="UP000828390">
    <property type="component" value="Unassembled WGS sequence"/>
</dbReference>